<sequence>MEVDGNEILSADPCSVLVSGGPIRASVVRTVYLNCEQGALFWNQPAGSLLVRFAPSLLESLVDNNPTRSHRLCLRFPEEHSPQVSVHKMVNTKLEEEIQLSDTTVNQLHCTEVAPNRTVYLYMKSELSNGAKPSSAGFYYIIEETPTSSDVECGKCSEEQFLQAYCSSNFVLRSRFLREMPQGNALEFSVTNILRSPAFLGNIISTVRPKSGIRTATLLSRCPKDSVSYPPFHSEFIVVGDAQIGVARLSCMLPLDVFRKLTRSQENKAPCELKEY</sequence>
<evidence type="ECO:0000313" key="7">
    <source>
        <dbReference type="Proteomes" id="UP001201812"/>
    </source>
</evidence>
<keyword evidence="4" id="KW-0732">Signal</keyword>
<dbReference type="PANTHER" id="PTHR28593:SF3">
    <property type="entry name" value="METEORIN-LIKE PROTEIN"/>
    <property type="match status" value="1"/>
</dbReference>
<comment type="caution">
    <text evidence="6">The sequence shown here is derived from an EMBL/GenBank/DDBJ whole genome shotgun (WGS) entry which is preliminary data.</text>
</comment>
<dbReference type="AlphaFoldDB" id="A0AAD4RBX7"/>
<evidence type="ECO:0000256" key="4">
    <source>
        <dbReference type="ARBA" id="ARBA00022729"/>
    </source>
</evidence>
<evidence type="ECO:0000313" key="6">
    <source>
        <dbReference type="EMBL" id="KAI1725659.1"/>
    </source>
</evidence>
<dbReference type="EMBL" id="JAKKPZ010000002">
    <property type="protein sequence ID" value="KAI1725659.1"/>
    <property type="molecule type" value="Genomic_DNA"/>
</dbReference>
<accession>A0AAD4RBX7</accession>
<keyword evidence="7" id="KW-1185">Reference proteome</keyword>
<gene>
    <name evidence="6" type="ORF">DdX_02332</name>
</gene>
<comment type="similarity">
    <text evidence="2">Belongs to the meteorin family.</text>
</comment>
<proteinExistence type="inferred from homology"/>
<protein>
    <submittedName>
        <fullName evidence="6">Meteorin-like protein</fullName>
    </submittedName>
</protein>
<dbReference type="PANTHER" id="PTHR28593">
    <property type="entry name" value="METEORIN-LIKE PROTEIN"/>
    <property type="match status" value="1"/>
</dbReference>
<organism evidence="6 7">
    <name type="scientific">Ditylenchus destructor</name>
    <dbReference type="NCBI Taxonomy" id="166010"/>
    <lineage>
        <taxon>Eukaryota</taxon>
        <taxon>Metazoa</taxon>
        <taxon>Ecdysozoa</taxon>
        <taxon>Nematoda</taxon>
        <taxon>Chromadorea</taxon>
        <taxon>Rhabditida</taxon>
        <taxon>Tylenchina</taxon>
        <taxon>Tylenchomorpha</taxon>
        <taxon>Sphaerularioidea</taxon>
        <taxon>Anguinidae</taxon>
        <taxon>Anguininae</taxon>
        <taxon>Ditylenchus</taxon>
    </lineage>
</organism>
<dbReference type="Proteomes" id="UP001201812">
    <property type="component" value="Unassembled WGS sequence"/>
</dbReference>
<keyword evidence="3" id="KW-0964">Secreted</keyword>
<comment type="subcellular location">
    <subcellularLocation>
        <location evidence="1">Secreted</location>
    </subcellularLocation>
</comment>
<dbReference type="InterPro" id="IPR051998">
    <property type="entry name" value="Meteorin-like"/>
</dbReference>
<evidence type="ECO:0000256" key="1">
    <source>
        <dbReference type="ARBA" id="ARBA00004613"/>
    </source>
</evidence>
<dbReference type="GO" id="GO:0005615">
    <property type="term" value="C:extracellular space"/>
    <property type="evidence" value="ECO:0007669"/>
    <property type="project" value="TreeGrafter"/>
</dbReference>
<evidence type="ECO:0000256" key="5">
    <source>
        <dbReference type="ARBA" id="ARBA00023157"/>
    </source>
</evidence>
<evidence type="ECO:0000256" key="3">
    <source>
        <dbReference type="ARBA" id="ARBA00022525"/>
    </source>
</evidence>
<dbReference type="GO" id="GO:0005179">
    <property type="term" value="F:hormone activity"/>
    <property type="evidence" value="ECO:0007669"/>
    <property type="project" value="TreeGrafter"/>
</dbReference>
<evidence type="ECO:0000256" key="2">
    <source>
        <dbReference type="ARBA" id="ARBA00005669"/>
    </source>
</evidence>
<reference evidence="6" key="1">
    <citation type="submission" date="2022-01" db="EMBL/GenBank/DDBJ databases">
        <title>Genome Sequence Resource for Two Populations of Ditylenchus destructor, the Migratory Endoparasitic Phytonematode.</title>
        <authorList>
            <person name="Zhang H."/>
            <person name="Lin R."/>
            <person name="Xie B."/>
        </authorList>
    </citation>
    <scope>NUCLEOTIDE SEQUENCE</scope>
    <source>
        <strain evidence="6">BazhouSP</strain>
    </source>
</reference>
<keyword evidence="5" id="KW-1015">Disulfide bond</keyword>
<name>A0AAD4RBX7_9BILA</name>